<evidence type="ECO:0000313" key="11">
    <source>
        <dbReference type="EMBL" id="KAF5388065.1"/>
    </source>
</evidence>
<dbReference type="GO" id="GO:0005739">
    <property type="term" value="C:mitochondrion"/>
    <property type="evidence" value="ECO:0007669"/>
    <property type="project" value="UniProtKB-SubCell"/>
</dbReference>
<evidence type="ECO:0000256" key="6">
    <source>
        <dbReference type="ARBA" id="ARBA00022737"/>
    </source>
</evidence>
<sequence>MSTIQAGSVENKPYIDPTPLPDHIPKVAELGVTSAPLKSAAFFIGAYCKEYNEDFMLCKAEDRNPEHCLKEGRRVTRCATDLTHTTQEYYHCRKPERSLNACMFEKLGLTKTIPGTPTGQVPIHDVKNPYYKSIQK</sequence>
<keyword evidence="5" id="KW-0679">Respiratory chain</keyword>
<keyword evidence="8" id="KW-0496">Mitochondrion</keyword>
<dbReference type="PANTHER" id="PTHR13344:SF0">
    <property type="entry name" value="NADH DEHYDROGENASE [UBIQUINONE] 1 ALPHA SUBCOMPLEX SUBUNIT 8"/>
    <property type="match status" value="1"/>
</dbReference>
<dbReference type="PANTHER" id="PTHR13344">
    <property type="entry name" value="NADH-UBIQUINONE OXIDOREDUCTASE"/>
    <property type="match status" value="1"/>
</dbReference>
<dbReference type="GO" id="GO:0006120">
    <property type="term" value="P:mitochondrial electron transport, NADH to ubiquinone"/>
    <property type="evidence" value="ECO:0007669"/>
    <property type="project" value="InterPro"/>
</dbReference>
<protein>
    <recommendedName>
        <fullName evidence="13">NADH-ubiquinone oxidoreductase</fullName>
    </recommendedName>
</protein>
<evidence type="ECO:0000256" key="10">
    <source>
        <dbReference type="SAM" id="MobiDB-lite"/>
    </source>
</evidence>
<keyword evidence="12" id="KW-1185">Reference proteome</keyword>
<evidence type="ECO:0000256" key="2">
    <source>
        <dbReference type="ARBA" id="ARBA00004173"/>
    </source>
</evidence>
<name>A0A8H5HRU6_9AGAR</name>
<organism evidence="11 12">
    <name type="scientific">Tricholomella constricta</name>
    <dbReference type="NCBI Taxonomy" id="117010"/>
    <lineage>
        <taxon>Eukaryota</taxon>
        <taxon>Fungi</taxon>
        <taxon>Dikarya</taxon>
        <taxon>Basidiomycota</taxon>
        <taxon>Agaricomycotina</taxon>
        <taxon>Agaricomycetes</taxon>
        <taxon>Agaricomycetidae</taxon>
        <taxon>Agaricales</taxon>
        <taxon>Tricholomatineae</taxon>
        <taxon>Lyophyllaceae</taxon>
        <taxon>Tricholomella</taxon>
    </lineage>
</organism>
<evidence type="ECO:0008006" key="13">
    <source>
        <dbReference type="Google" id="ProtNLM"/>
    </source>
</evidence>
<accession>A0A8H5HRU6</accession>
<dbReference type="EMBL" id="JAACJP010000001">
    <property type="protein sequence ID" value="KAF5388065.1"/>
    <property type="molecule type" value="Genomic_DNA"/>
</dbReference>
<evidence type="ECO:0000256" key="3">
    <source>
        <dbReference type="ARBA" id="ARBA00010705"/>
    </source>
</evidence>
<comment type="caution">
    <text evidence="11">The sequence shown here is derived from an EMBL/GenBank/DDBJ whole genome shotgun (WGS) entry which is preliminary data.</text>
</comment>
<comment type="function">
    <text evidence="1">Accessory subunit of the mitochondrial membrane respiratory chain NADH dehydrogenase (Complex I), that is believed not to be involved in catalysis. Complex I functions in the transfer of electrons from NADH to the respiratory chain. The immediate electron acceptor for the enzyme is believed to be ubiquinone.</text>
</comment>
<evidence type="ECO:0000256" key="8">
    <source>
        <dbReference type="ARBA" id="ARBA00023128"/>
    </source>
</evidence>
<dbReference type="InterPro" id="IPR016680">
    <property type="entry name" value="NDUFA8"/>
</dbReference>
<reference evidence="11 12" key="1">
    <citation type="journal article" date="2020" name="ISME J.">
        <title>Uncovering the hidden diversity of litter-decomposition mechanisms in mushroom-forming fungi.</title>
        <authorList>
            <person name="Floudas D."/>
            <person name="Bentzer J."/>
            <person name="Ahren D."/>
            <person name="Johansson T."/>
            <person name="Persson P."/>
            <person name="Tunlid A."/>
        </authorList>
    </citation>
    <scope>NUCLEOTIDE SEQUENCE [LARGE SCALE GENOMIC DNA]</scope>
    <source>
        <strain evidence="11 12">CBS 661.87</strain>
    </source>
</reference>
<dbReference type="Proteomes" id="UP000565441">
    <property type="component" value="Unassembled WGS sequence"/>
</dbReference>
<evidence type="ECO:0000256" key="1">
    <source>
        <dbReference type="ARBA" id="ARBA00003195"/>
    </source>
</evidence>
<evidence type="ECO:0000256" key="5">
    <source>
        <dbReference type="ARBA" id="ARBA00022660"/>
    </source>
</evidence>
<dbReference type="OrthoDB" id="276296at2759"/>
<proteinExistence type="inferred from homology"/>
<keyword evidence="4" id="KW-0813">Transport</keyword>
<evidence type="ECO:0000256" key="9">
    <source>
        <dbReference type="ARBA" id="ARBA00023157"/>
    </source>
</evidence>
<evidence type="ECO:0000313" key="12">
    <source>
        <dbReference type="Proteomes" id="UP000565441"/>
    </source>
</evidence>
<keyword evidence="6" id="KW-0677">Repeat</keyword>
<keyword evidence="7" id="KW-0249">Electron transport</keyword>
<feature type="region of interest" description="Disordered" evidence="10">
    <location>
        <begin position="1"/>
        <end position="20"/>
    </location>
</feature>
<keyword evidence="9" id="KW-1015">Disulfide bond</keyword>
<comment type="similarity">
    <text evidence="3">Belongs to the complex I NDUFA8 subunit family.</text>
</comment>
<evidence type="ECO:0000256" key="7">
    <source>
        <dbReference type="ARBA" id="ARBA00022982"/>
    </source>
</evidence>
<comment type="subcellular location">
    <subcellularLocation>
        <location evidence="2">Mitochondrion</location>
    </subcellularLocation>
</comment>
<gene>
    <name evidence="11" type="ORF">D9615_000763</name>
</gene>
<evidence type="ECO:0000256" key="4">
    <source>
        <dbReference type="ARBA" id="ARBA00022448"/>
    </source>
</evidence>
<dbReference type="AlphaFoldDB" id="A0A8H5HRU6"/>